<comment type="caution">
    <text evidence="9">The sequence shown here is derived from an EMBL/GenBank/DDBJ whole genome shotgun (WGS) entry which is preliminary data.</text>
</comment>
<feature type="compositionally biased region" description="Polar residues" evidence="8">
    <location>
        <begin position="189"/>
        <end position="198"/>
    </location>
</feature>
<feature type="compositionally biased region" description="Basic and acidic residues" evidence="8">
    <location>
        <begin position="201"/>
        <end position="211"/>
    </location>
</feature>
<dbReference type="AlphaFoldDB" id="A0A066WP43"/>
<dbReference type="InterPro" id="IPR005024">
    <property type="entry name" value="Snf7_fam"/>
</dbReference>
<keyword evidence="5" id="KW-0653">Protein transport</keyword>
<dbReference type="GO" id="GO:0015031">
    <property type="term" value="P:protein transport"/>
    <property type="evidence" value="ECO:0007669"/>
    <property type="project" value="UniProtKB-KW"/>
</dbReference>
<dbReference type="Proteomes" id="UP000027361">
    <property type="component" value="Unassembled WGS sequence"/>
</dbReference>
<dbReference type="Pfam" id="PF03357">
    <property type="entry name" value="Snf7"/>
    <property type="match status" value="1"/>
</dbReference>
<evidence type="ECO:0000256" key="8">
    <source>
        <dbReference type="SAM" id="MobiDB-lite"/>
    </source>
</evidence>
<protein>
    <submittedName>
        <fullName evidence="9">Snf7-domain-containing protein</fullName>
    </submittedName>
</protein>
<feature type="region of interest" description="Disordered" evidence="8">
    <location>
        <begin position="172"/>
        <end position="217"/>
    </location>
</feature>
<keyword evidence="4" id="KW-0967">Endosome</keyword>
<reference evidence="9 10" key="1">
    <citation type="submission" date="2014-05" db="EMBL/GenBank/DDBJ databases">
        <title>Draft genome sequence of a rare smut relative, Tilletiaria anomala UBC 951.</title>
        <authorList>
            <consortium name="DOE Joint Genome Institute"/>
            <person name="Toome M."/>
            <person name="Kuo A."/>
            <person name="Henrissat B."/>
            <person name="Lipzen A."/>
            <person name="Tritt A."/>
            <person name="Yoshinaga Y."/>
            <person name="Zane M."/>
            <person name="Barry K."/>
            <person name="Grigoriev I.V."/>
            <person name="Spatafora J.W."/>
            <person name="Aimea M.C."/>
        </authorList>
    </citation>
    <scope>NUCLEOTIDE SEQUENCE [LARGE SCALE GENOMIC DNA]</scope>
    <source>
        <strain evidence="9 10">UBC 951</strain>
    </source>
</reference>
<evidence type="ECO:0000256" key="4">
    <source>
        <dbReference type="ARBA" id="ARBA00022753"/>
    </source>
</evidence>
<dbReference type="PANTHER" id="PTHR22761:SF5">
    <property type="entry name" value="CHARGED MULTIVESICULAR BODY PROTEIN 6"/>
    <property type="match status" value="1"/>
</dbReference>
<evidence type="ECO:0000256" key="3">
    <source>
        <dbReference type="ARBA" id="ARBA00022448"/>
    </source>
</evidence>
<dbReference type="Gene3D" id="1.10.287.1060">
    <property type="entry name" value="ESAT-6-like"/>
    <property type="match status" value="1"/>
</dbReference>
<comment type="similarity">
    <text evidence="2">Belongs to the SNF7 family.</text>
</comment>
<evidence type="ECO:0000256" key="7">
    <source>
        <dbReference type="SAM" id="Coils"/>
    </source>
</evidence>
<evidence type="ECO:0000256" key="6">
    <source>
        <dbReference type="ARBA" id="ARBA00023136"/>
    </source>
</evidence>
<evidence type="ECO:0000256" key="1">
    <source>
        <dbReference type="ARBA" id="ARBA00004608"/>
    </source>
</evidence>
<name>A0A066WP43_TILAU</name>
<dbReference type="PANTHER" id="PTHR22761">
    <property type="entry name" value="CHARGED MULTIVESICULAR BODY PROTEIN"/>
    <property type="match status" value="1"/>
</dbReference>
<keyword evidence="7" id="KW-0175">Coiled coil</keyword>
<dbReference type="GO" id="GO:0000815">
    <property type="term" value="C:ESCRT III complex"/>
    <property type="evidence" value="ECO:0007669"/>
    <property type="project" value="TreeGrafter"/>
</dbReference>
<evidence type="ECO:0000313" key="10">
    <source>
        <dbReference type="Proteomes" id="UP000027361"/>
    </source>
</evidence>
<organism evidence="9 10">
    <name type="scientific">Tilletiaria anomala (strain ATCC 24038 / CBS 436.72 / UBC 951)</name>
    <dbReference type="NCBI Taxonomy" id="1037660"/>
    <lineage>
        <taxon>Eukaryota</taxon>
        <taxon>Fungi</taxon>
        <taxon>Dikarya</taxon>
        <taxon>Basidiomycota</taxon>
        <taxon>Ustilaginomycotina</taxon>
        <taxon>Exobasidiomycetes</taxon>
        <taxon>Georgefischeriales</taxon>
        <taxon>Tilletiariaceae</taxon>
        <taxon>Tilletiaria</taxon>
    </lineage>
</organism>
<dbReference type="HOGENOM" id="CLU_086201_0_1_1"/>
<evidence type="ECO:0000313" key="9">
    <source>
        <dbReference type="EMBL" id="KDN52789.1"/>
    </source>
</evidence>
<accession>A0A066WP43</accession>
<dbReference type="GO" id="GO:0032511">
    <property type="term" value="P:late endosome to vacuole transport via multivesicular body sorting pathway"/>
    <property type="evidence" value="ECO:0007669"/>
    <property type="project" value="TreeGrafter"/>
</dbReference>
<dbReference type="OrthoDB" id="441172at2759"/>
<dbReference type="GO" id="GO:0005771">
    <property type="term" value="C:multivesicular body"/>
    <property type="evidence" value="ECO:0007669"/>
    <property type="project" value="TreeGrafter"/>
</dbReference>
<keyword evidence="6" id="KW-0472">Membrane</keyword>
<dbReference type="STRING" id="1037660.A0A066WP43"/>
<dbReference type="EMBL" id="JMSN01000006">
    <property type="protein sequence ID" value="KDN52789.1"/>
    <property type="molecule type" value="Genomic_DNA"/>
</dbReference>
<dbReference type="OMA" id="RAKQPAM"/>
<proteinExistence type="inferred from homology"/>
<evidence type="ECO:0000256" key="2">
    <source>
        <dbReference type="ARBA" id="ARBA00006190"/>
    </source>
</evidence>
<dbReference type="FunCoup" id="A0A066WP43">
    <property type="interactions" value="286"/>
</dbReference>
<dbReference type="GO" id="GO:0006900">
    <property type="term" value="P:vesicle budding from membrane"/>
    <property type="evidence" value="ECO:0007669"/>
    <property type="project" value="TreeGrafter"/>
</dbReference>
<evidence type="ECO:0000256" key="5">
    <source>
        <dbReference type="ARBA" id="ARBA00022927"/>
    </source>
</evidence>
<dbReference type="GeneID" id="25262253"/>
<keyword evidence="10" id="KW-1185">Reference proteome</keyword>
<dbReference type="RefSeq" id="XP_013245628.1">
    <property type="nucleotide sequence ID" value="XM_013390174.1"/>
</dbReference>
<sequence>MGQQGSKGPKITAQDRAILDLKLQRDKIKQYQKKLSIGTERENALAKEALARGDRDKARTALRRRKYQESLLSKTDGQLETLEGLVSTIEFAQIEQAVLHGLKQGNEVLKDIHRVMKIESVEKLMEETAEAQAAQREIDEMLSSQMTAEEEEAVMKELEEIEKEQQALMLQEEGDEDAVLLPSAPKTKLIQQESQQQEPAPVRERAQERQQPEAVLA</sequence>
<dbReference type="InParanoid" id="A0A066WP43"/>
<feature type="coiled-coil region" evidence="7">
    <location>
        <begin position="124"/>
        <end position="171"/>
    </location>
</feature>
<gene>
    <name evidence="9" type="ORF">K437DRAFT_219891</name>
</gene>
<comment type="subcellular location">
    <subcellularLocation>
        <location evidence="1">Endosome membrane</location>
    </subcellularLocation>
</comment>
<keyword evidence="3" id="KW-0813">Transport</keyword>